<dbReference type="GO" id="GO:0032259">
    <property type="term" value="P:methylation"/>
    <property type="evidence" value="ECO:0007669"/>
    <property type="project" value="UniProtKB-KW"/>
</dbReference>
<keyword evidence="4" id="KW-0472">Membrane</keyword>
<gene>
    <name evidence="6" type="ORF">G2W53_039328</name>
</gene>
<dbReference type="PANTHER" id="PTHR12176">
    <property type="entry name" value="SAM-DEPENDENT METHYLTRANSFERASE SUPERFAMILY PROTEIN"/>
    <property type="match status" value="1"/>
</dbReference>
<protein>
    <submittedName>
        <fullName evidence="6">Methyltransferase-like protein 13</fullName>
    </submittedName>
</protein>
<organism evidence="6 7">
    <name type="scientific">Senna tora</name>
    <dbReference type="NCBI Taxonomy" id="362788"/>
    <lineage>
        <taxon>Eukaryota</taxon>
        <taxon>Viridiplantae</taxon>
        <taxon>Streptophyta</taxon>
        <taxon>Embryophyta</taxon>
        <taxon>Tracheophyta</taxon>
        <taxon>Spermatophyta</taxon>
        <taxon>Magnoliopsida</taxon>
        <taxon>eudicotyledons</taxon>
        <taxon>Gunneridae</taxon>
        <taxon>Pentapetalae</taxon>
        <taxon>rosids</taxon>
        <taxon>fabids</taxon>
        <taxon>Fabales</taxon>
        <taxon>Fabaceae</taxon>
        <taxon>Caesalpinioideae</taxon>
        <taxon>Cassia clade</taxon>
        <taxon>Senna</taxon>
    </lineage>
</organism>
<evidence type="ECO:0000256" key="1">
    <source>
        <dbReference type="ARBA" id="ARBA00008361"/>
    </source>
</evidence>
<feature type="transmembrane region" description="Helical" evidence="4">
    <location>
        <begin position="172"/>
        <end position="195"/>
    </location>
</feature>
<name>A0A834ST60_9FABA</name>
<evidence type="ECO:0000313" key="6">
    <source>
        <dbReference type="EMBL" id="KAF7807167.1"/>
    </source>
</evidence>
<proteinExistence type="inferred from homology"/>
<feature type="domain" description="Methyltransferase type 11" evidence="5">
    <location>
        <begin position="24"/>
        <end position="115"/>
    </location>
</feature>
<keyword evidence="2 6" id="KW-0489">Methyltransferase</keyword>
<evidence type="ECO:0000313" key="7">
    <source>
        <dbReference type="Proteomes" id="UP000634136"/>
    </source>
</evidence>
<dbReference type="CDD" id="cd02440">
    <property type="entry name" value="AdoMet_MTases"/>
    <property type="match status" value="1"/>
</dbReference>
<keyword evidence="7" id="KW-1185">Reference proteome</keyword>
<dbReference type="InterPro" id="IPR051419">
    <property type="entry name" value="Lys/N-term_MeTrsfase_sf"/>
</dbReference>
<dbReference type="InterPro" id="IPR013216">
    <property type="entry name" value="Methyltransf_11"/>
</dbReference>
<dbReference type="Proteomes" id="UP000634136">
    <property type="component" value="Unassembled WGS sequence"/>
</dbReference>
<dbReference type="InterPro" id="IPR029063">
    <property type="entry name" value="SAM-dependent_MTases_sf"/>
</dbReference>
<evidence type="ECO:0000256" key="3">
    <source>
        <dbReference type="ARBA" id="ARBA00022679"/>
    </source>
</evidence>
<accession>A0A834ST60</accession>
<dbReference type="Pfam" id="PF08241">
    <property type="entry name" value="Methyltransf_11"/>
    <property type="match status" value="1"/>
</dbReference>
<dbReference type="SUPFAM" id="SSF53335">
    <property type="entry name" value="S-adenosyl-L-methionine-dependent methyltransferases"/>
    <property type="match status" value="1"/>
</dbReference>
<evidence type="ECO:0000256" key="4">
    <source>
        <dbReference type="SAM" id="Phobius"/>
    </source>
</evidence>
<evidence type="ECO:0000259" key="5">
    <source>
        <dbReference type="Pfam" id="PF08241"/>
    </source>
</evidence>
<dbReference type="EMBL" id="JAAIUW010000012">
    <property type="protein sequence ID" value="KAF7807167.1"/>
    <property type="molecule type" value="Genomic_DNA"/>
</dbReference>
<dbReference type="GO" id="GO:0008757">
    <property type="term" value="F:S-adenosylmethionine-dependent methyltransferase activity"/>
    <property type="evidence" value="ECO:0007669"/>
    <property type="project" value="InterPro"/>
</dbReference>
<dbReference type="Gene3D" id="3.40.50.150">
    <property type="entry name" value="Vaccinia Virus protein VP39"/>
    <property type="match status" value="1"/>
</dbReference>
<dbReference type="AlphaFoldDB" id="A0A834ST60"/>
<sequence length="196" mass="22412">MFSGIRSVNELHLLNLRFASSFSEGMVEDGYESVVNIDISSVVVEAMQNKYRDRSQLKYMQMDVRDMSAFESDSFGAIIDKGTLDSLLCGNNSRQNATMMLEEIWRVLKDKGVYILITYGAPLYRLRFAKGFMLMDYKTPCDRIGERICILLMHLALTKHCRTRQGFAGHNAIMGTFVILLEMAISIFTMIEIAYR</sequence>
<dbReference type="PANTHER" id="PTHR12176:SF79">
    <property type="entry name" value="METHYLTRANSFERASE TYPE 11 DOMAIN-CONTAINING PROTEIN"/>
    <property type="match status" value="1"/>
</dbReference>
<dbReference type="OrthoDB" id="411785at2759"/>
<evidence type="ECO:0000256" key="2">
    <source>
        <dbReference type="ARBA" id="ARBA00022603"/>
    </source>
</evidence>
<keyword evidence="3 6" id="KW-0808">Transferase</keyword>
<reference evidence="6" key="1">
    <citation type="submission" date="2020-09" db="EMBL/GenBank/DDBJ databases">
        <title>Genome-Enabled Discovery of Anthraquinone Biosynthesis in Senna tora.</title>
        <authorList>
            <person name="Kang S.-H."/>
            <person name="Pandey R.P."/>
            <person name="Lee C.-M."/>
            <person name="Sim J.-S."/>
            <person name="Jeong J.-T."/>
            <person name="Choi B.-S."/>
            <person name="Jung M."/>
            <person name="Ginzburg D."/>
            <person name="Zhao K."/>
            <person name="Won S.Y."/>
            <person name="Oh T.-J."/>
            <person name="Yu Y."/>
            <person name="Kim N.-H."/>
            <person name="Lee O.R."/>
            <person name="Lee T.-H."/>
            <person name="Bashyal P."/>
            <person name="Kim T.-S."/>
            <person name="Lee W.-H."/>
            <person name="Kawkins C."/>
            <person name="Kim C.-K."/>
            <person name="Kim J.S."/>
            <person name="Ahn B.O."/>
            <person name="Rhee S.Y."/>
            <person name="Sohng J.K."/>
        </authorList>
    </citation>
    <scope>NUCLEOTIDE SEQUENCE</scope>
    <source>
        <tissue evidence="6">Leaf</tissue>
    </source>
</reference>
<keyword evidence="4" id="KW-1133">Transmembrane helix</keyword>
<keyword evidence="4" id="KW-0812">Transmembrane</keyword>
<comment type="similarity">
    <text evidence="1">Belongs to the methyltransferase superfamily.</text>
</comment>
<comment type="caution">
    <text evidence="6">The sequence shown here is derived from an EMBL/GenBank/DDBJ whole genome shotgun (WGS) entry which is preliminary data.</text>
</comment>